<feature type="region of interest" description="Disordered" evidence="1">
    <location>
        <begin position="25"/>
        <end position="65"/>
    </location>
</feature>
<organism evidence="2 3">
    <name type="scientific">Mycena venus</name>
    <dbReference type="NCBI Taxonomy" id="2733690"/>
    <lineage>
        <taxon>Eukaryota</taxon>
        <taxon>Fungi</taxon>
        <taxon>Dikarya</taxon>
        <taxon>Basidiomycota</taxon>
        <taxon>Agaricomycotina</taxon>
        <taxon>Agaricomycetes</taxon>
        <taxon>Agaricomycetidae</taxon>
        <taxon>Agaricales</taxon>
        <taxon>Marasmiineae</taxon>
        <taxon>Mycenaceae</taxon>
        <taxon>Mycena</taxon>
    </lineage>
</organism>
<reference evidence="2" key="1">
    <citation type="submission" date="2020-05" db="EMBL/GenBank/DDBJ databases">
        <title>Mycena genomes resolve the evolution of fungal bioluminescence.</title>
        <authorList>
            <person name="Tsai I.J."/>
        </authorList>
    </citation>
    <scope>NUCLEOTIDE SEQUENCE</scope>
    <source>
        <strain evidence="2">CCC161011</strain>
    </source>
</reference>
<accession>A0A8H7CKU9</accession>
<dbReference type="Proteomes" id="UP000620124">
    <property type="component" value="Unassembled WGS sequence"/>
</dbReference>
<dbReference type="AlphaFoldDB" id="A0A8H7CKU9"/>
<sequence length="490" mass="56133">MCRPVNDAAEKDISAIHRLLVSPLRAVETESESDSDRSDWSDDDNSSTSTMPMPKKAAEEGETAETLTTKLAKKRKTALIFVCWSLNLAKSPVPPDPRTGAIIKWEEYLVRVSRERLANLLVEWRKSRPLKHTDAESRPKTITMPDLRFIQQVIAETDTPAWVHHVPKNYGEPAAGSIKADQMRLVLTIYLPIALVILWAEQKGPDAAHFRALLEHAMALFQAVTIVCRYATTQERATAYRNYLKQWIDDLYTCHPHTKYHAKRTNVHIAVHIYDFIKLWGPVISWWAFPVERLIGVLQKMNSNGRVGGEHEATILKTWMRGANFRRWLKRPDCPKVLQEFYRLFGLYHASNLENPDTRPGVETKPRKRGLEQGEQSYYECGGMHFSKAETHMGNSLVLYLDSEGKTWFGSIEKIKVTPQSSVRFAIRHQERLPPGKNDPFKDFPHFPARTYSSKMAETLVDIEPSQVLGHYARFNFSGTRAVVLDLRRD</sequence>
<name>A0A8H7CKU9_9AGAR</name>
<dbReference type="EMBL" id="JACAZI010000020">
    <property type="protein sequence ID" value="KAF7339043.1"/>
    <property type="molecule type" value="Genomic_DNA"/>
</dbReference>
<gene>
    <name evidence="2" type="ORF">MVEN_01980500</name>
</gene>
<protein>
    <submittedName>
        <fullName evidence="2">Uncharacterized protein</fullName>
    </submittedName>
</protein>
<proteinExistence type="predicted"/>
<evidence type="ECO:0000313" key="2">
    <source>
        <dbReference type="EMBL" id="KAF7339043.1"/>
    </source>
</evidence>
<comment type="caution">
    <text evidence="2">The sequence shown here is derived from an EMBL/GenBank/DDBJ whole genome shotgun (WGS) entry which is preliminary data.</text>
</comment>
<evidence type="ECO:0000313" key="3">
    <source>
        <dbReference type="Proteomes" id="UP000620124"/>
    </source>
</evidence>
<dbReference type="OrthoDB" id="3269001at2759"/>
<evidence type="ECO:0000256" key="1">
    <source>
        <dbReference type="SAM" id="MobiDB-lite"/>
    </source>
</evidence>
<keyword evidence="3" id="KW-1185">Reference proteome</keyword>